<comment type="subcellular location">
    <subcellularLocation>
        <location evidence="1">Membrane</location>
    </subcellularLocation>
</comment>
<dbReference type="EMBL" id="CAMPGE010019637">
    <property type="protein sequence ID" value="CAI2377960.1"/>
    <property type="molecule type" value="Genomic_DNA"/>
</dbReference>
<dbReference type="Proteomes" id="UP001295684">
    <property type="component" value="Unassembled WGS sequence"/>
</dbReference>
<keyword evidence="3" id="KW-0812">Transmembrane</keyword>
<keyword evidence="2 3" id="KW-0472">Membrane</keyword>
<proteinExistence type="predicted"/>
<feature type="domain" description="Golgin subfamily A member 7/ERF4" evidence="4">
    <location>
        <begin position="41"/>
        <end position="133"/>
    </location>
</feature>
<feature type="transmembrane region" description="Helical" evidence="3">
    <location>
        <begin position="85"/>
        <end position="108"/>
    </location>
</feature>
<protein>
    <recommendedName>
        <fullName evidence="4">Golgin subfamily A member 7/ERF4 domain-containing protein</fullName>
    </recommendedName>
</protein>
<dbReference type="AlphaFoldDB" id="A0AAD2D2P4"/>
<keyword evidence="3" id="KW-1133">Transmembrane helix</keyword>
<evidence type="ECO:0000256" key="3">
    <source>
        <dbReference type="SAM" id="Phobius"/>
    </source>
</evidence>
<organism evidence="5 6">
    <name type="scientific">Euplotes crassus</name>
    <dbReference type="NCBI Taxonomy" id="5936"/>
    <lineage>
        <taxon>Eukaryota</taxon>
        <taxon>Sar</taxon>
        <taxon>Alveolata</taxon>
        <taxon>Ciliophora</taxon>
        <taxon>Intramacronucleata</taxon>
        <taxon>Spirotrichea</taxon>
        <taxon>Hypotrichia</taxon>
        <taxon>Euplotida</taxon>
        <taxon>Euplotidae</taxon>
        <taxon>Moneuplotes</taxon>
    </lineage>
</organism>
<dbReference type="GO" id="GO:0016020">
    <property type="term" value="C:membrane"/>
    <property type="evidence" value="ECO:0007669"/>
    <property type="project" value="UniProtKB-SubCell"/>
</dbReference>
<sequence length="172" mass="19819">MENLENHTGTTRQITENHPLRNRNGEVLFRVVPTSCTFINGLAPSYSTRYDEEALGDFIEKRPFKRAIGRINDVLFQFWPCTLCYYGFGLVLGILTCGLSCILPYICIREAMQEIEYEVKCLNEEIFAPKGLLLEYEGCCYRSCFKIQVFQGDEMTLLSRKDLPKESFAKNV</sequence>
<reference evidence="5" key="1">
    <citation type="submission" date="2023-07" db="EMBL/GenBank/DDBJ databases">
        <authorList>
            <consortium name="AG Swart"/>
            <person name="Singh M."/>
            <person name="Singh A."/>
            <person name="Seah K."/>
            <person name="Emmerich C."/>
        </authorList>
    </citation>
    <scope>NUCLEOTIDE SEQUENCE</scope>
    <source>
        <strain evidence="5">DP1</strain>
    </source>
</reference>
<gene>
    <name evidence="5" type="ORF">ECRASSUSDP1_LOCUS19351</name>
</gene>
<comment type="caution">
    <text evidence="5">The sequence shown here is derived from an EMBL/GenBank/DDBJ whole genome shotgun (WGS) entry which is preliminary data.</text>
</comment>
<evidence type="ECO:0000256" key="1">
    <source>
        <dbReference type="ARBA" id="ARBA00004370"/>
    </source>
</evidence>
<dbReference type="Pfam" id="PF10256">
    <property type="entry name" value="Erf4"/>
    <property type="match status" value="1"/>
</dbReference>
<evidence type="ECO:0000259" key="4">
    <source>
        <dbReference type="Pfam" id="PF10256"/>
    </source>
</evidence>
<keyword evidence="6" id="KW-1185">Reference proteome</keyword>
<name>A0AAD2D2P4_EUPCR</name>
<evidence type="ECO:0000256" key="2">
    <source>
        <dbReference type="ARBA" id="ARBA00023136"/>
    </source>
</evidence>
<evidence type="ECO:0000313" key="5">
    <source>
        <dbReference type="EMBL" id="CAI2377960.1"/>
    </source>
</evidence>
<accession>A0AAD2D2P4</accession>
<dbReference type="InterPro" id="IPR019383">
    <property type="entry name" value="Golgin_A_7/ERF4"/>
</dbReference>
<evidence type="ECO:0000313" key="6">
    <source>
        <dbReference type="Proteomes" id="UP001295684"/>
    </source>
</evidence>